<comment type="caution">
    <text evidence="1">The sequence shown here is derived from an EMBL/GenBank/DDBJ whole genome shotgun (WGS) entry which is preliminary data.</text>
</comment>
<evidence type="ECO:0000313" key="1">
    <source>
        <dbReference type="EMBL" id="GAE91007.1"/>
    </source>
</evidence>
<name>W4VCT1_9FIRM</name>
<proteinExistence type="predicted"/>
<keyword evidence="2" id="KW-1185">Reference proteome</keyword>
<dbReference type="AlphaFoldDB" id="W4VCT1"/>
<protein>
    <recommendedName>
        <fullName evidence="3">Cytosolic protein</fullName>
    </recommendedName>
</protein>
<dbReference type="EMBL" id="BAVR01000133">
    <property type="protein sequence ID" value="GAE91007.1"/>
    <property type="molecule type" value="Genomic_DNA"/>
</dbReference>
<gene>
    <name evidence="1" type="ORF">JCM21531_4676</name>
</gene>
<sequence>MGFDDLDLEKATNKQKGNYGEYLADDNLINNPKLKEAGYDLERIGGKVPASPDDKITKGIDGIYINKNPNSNIKYVIDEAKFGKAGLSTKTRDGKQMSDSWLMGSRSRDNRILKALNNNEELADDILEALANNQVERILSKVDINGEVTTYRLDSEGNIIGLWP</sequence>
<reference evidence="1" key="1">
    <citation type="journal article" date="2014" name="Genome Announc.">
        <title>Draft Genome Sequence of Clostridium straminisolvens Strain JCM 21531T, Isolated from a Cellulose-Degrading Bacterial Community.</title>
        <authorList>
            <person name="Yuki M."/>
            <person name="Oshima K."/>
            <person name="Suda W."/>
            <person name="Sakamoto M."/>
            <person name="Kitamura K."/>
            <person name="Iida T."/>
            <person name="Hattori M."/>
            <person name="Ohkuma M."/>
        </authorList>
    </citation>
    <scope>NUCLEOTIDE SEQUENCE [LARGE SCALE GENOMIC DNA]</scope>
    <source>
        <strain evidence="1">JCM 21531</strain>
    </source>
</reference>
<dbReference type="STRING" id="1294263.JCM21531_4676"/>
<dbReference type="Proteomes" id="UP000019109">
    <property type="component" value="Unassembled WGS sequence"/>
</dbReference>
<dbReference type="CDD" id="cd20729">
    <property type="entry name" value="PoNe_LXG-like"/>
    <property type="match status" value="1"/>
</dbReference>
<evidence type="ECO:0008006" key="3">
    <source>
        <dbReference type="Google" id="ProtNLM"/>
    </source>
</evidence>
<evidence type="ECO:0000313" key="2">
    <source>
        <dbReference type="Proteomes" id="UP000019109"/>
    </source>
</evidence>
<accession>W4VCT1</accession>
<organism evidence="1 2">
    <name type="scientific">Acetivibrio straminisolvens JCM 21531</name>
    <dbReference type="NCBI Taxonomy" id="1294263"/>
    <lineage>
        <taxon>Bacteria</taxon>
        <taxon>Bacillati</taxon>
        <taxon>Bacillota</taxon>
        <taxon>Clostridia</taxon>
        <taxon>Eubacteriales</taxon>
        <taxon>Oscillospiraceae</taxon>
        <taxon>Acetivibrio</taxon>
    </lineage>
</organism>